<dbReference type="EMBL" id="JAVKGR010000017">
    <property type="protein sequence ID" value="MDR8020144.1"/>
    <property type="molecule type" value="Genomic_DNA"/>
</dbReference>
<evidence type="ECO:0000313" key="5">
    <source>
        <dbReference type="EMBL" id="MDR8020144.1"/>
    </source>
</evidence>
<reference evidence="5 6" key="1">
    <citation type="submission" date="2023-09" db="EMBL/GenBank/DDBJ databases">
        <title>Description of three actinobacteria isolated from air of manufacturing shop in a pharmaceutical factory.</title>
        <authorList>
            <person name="Zhang D.-F."/>
        </authorList>
    </citation>
    <scope>NUCLEOTIDE SEQUENCE [LARGE SCALE GENOMIC DNA]</scope>
    <source>
        <strain evidence="5 6">LY-0111</strain>
    </source>
</reference>
<evidence type="ECO:0000256" key="3">
    <source>
        <dbReference type="ARBA" id="ARBA00022840"/>
    </source>
</evidence>
<dbReference type="RefSeq" id="WP_310549125.1">
    <property type="nucleotide sequence ID" value="NZ_JAVKGR010000017.1"/>
</dbReference>
<dbReference type="Pfam" id="PF01812">
    <property type="entry name" value="5-FTHF_cyc-lig"/>
    <property type="match status" value="1"/>
</dbReference>
<comment type="similarity">
    <text evidence="1">Belongs to the 5-formyltetrahydrofolate cyclo-ligase family.</text>
</comment>
<feature type="compositionally biased region" description="Basic and acidic residues" evidence="4">
    <location>
        <begin position="1"/>
        <end position="13"/>
    </location>
</feature>
<dbReference type="PIRSF" id="PIRSF006806">
    <property type="entry name" value="FTHF_cligase"/>
    <property type="match status" value="1"/>
</dbReference>
<evidence type="ECO:0000256" key="2">
    <source>
        <dbReference type="ARBA" id="ARBA00022741"/>
    </source>
</evidence>
<evidence type="ECO:0000313" key="6">
    <source>
        <dbReference type="Proteomes" id="UP001251870"/>
    </source>
</evidence>
<evidence type="ECO:0000256" key="4">
    <source>
        <dbReference type="SAM" id="MobiDB-lite"/>
    </source>
</evidence>
<dbReference type="InterPro" id="IPR024185">
    <property type="entry name" value="FTHF_cligase-like_sf"/>
</dbReference>
<dbReference type="InterPro" id="IPR002698">
    <property type="entry name" value="FTHF_cligase"/>
</dbReference>
<gene>
    <name evidence="5" type="ORF">RIL96_11270</name>
</gene>
<keyword evidence="3" id="KW-0067">ATP-binding</keyword>
<name>A0ABU2DUG9_9MICC</name>
<dbReference type="PANTHER" id="PTHR23407:SF1">
    <property type="entry name" value="5-FORMYLTETRAHYDROFOLATE CYCLO-LIGASE"/>
    <property type="match status" value="1"/>
</dbReference>
<comment type="caution">
    <text evidence="5">The sequence shown here is derived from an EMBL/GenBank/DDBJ whole genome shotgun (WGS) entry which is preliminary data.</text>
</comment>
<keyword evidence="2" id="KW-0547">Nucleotide-binding</keyword>
<sequence>MNTSADDTHEWSARRPSGSAADSAKSQVRRRLRARRAQLTPEVCAERAGSLAQHALADVPTSALLVGYLPMPGEPDLRPMLTQHLHRGGAVLVPRILGGAERRELGWVHWHPEAALQTSAYAPVQEPVGEARDLHARLQEHADRSGRQHGEEPTAVLLVPALAVDSGGARLGQGGGYYDRLAAALVAAPPVITPALWAVVHAEEVLTAGAFSAEAHDLRAERILTEDGIESIGA</sequence>
<proteinExistence type="inferred from homology"/>
<accession>A0ABU2DUG9</accession>
<feature type="region of interest" description="Disordered" evidence="4">
    <location>
        <begin position="1"/>
        <end position="34"/>
    </location>
</feature>
<dbReference type="PANTHER" id="PTHR23407">
    <property type="entry name" value="ATPASE INHIBITOR/5-FORMYLTETRAHYDROFOLATE CYCLO-LIGASE"/>
    <property type="match status" value="1"/>
</dbReference>
<evidence type="ECO:0000256" key="1">
    <source>
        <dbReference type="ARBA" id="ARBA00010638"/>
    </source>
</evidence>
<protein>
    <submittedName>
        <fullName evidence="5">5-formyltetrahydrofolate cyclo-ligase</fullName>
    </submittedName>
</protein>
<dbReference type="Proteomes" id="UP001251870">
    <property type="component" value="Unassembled WGS sequence"/>
</dbReference>
<keyword evidence="6" id="KW-1185">Reference proteome</keyword>
<dbReference type="InterPro" id="IPR037171">
    <property type="entry name" value="NagB/RpiA_transferase-like"/>
</dbReference>
<dbReference type="Gene3D" id="3.40.50.10420">
    <property type="entry name" value="NagB/RpiA/CoA transferase-like"/>
    <property type="match status" value="1"/>
</dbReference>
<organism evidence="5 6">
    <name type="scientific">Nesterenkonia aerolata</name>
    <dbReference type="NCBI Taxonomy" id="3074079"/>
    <lineage>
        <taxon>Bacteria</taxon>
        <taxon>Bacillati</taxon>
        <taxon>Actinomycetota</taxon>
        <taxon>Actinomycetes</taxon>
        <taxon>Micrococcales</taxon>
        <taxon>Micrococcaceae</taxon>
        <taxon>Nesterenkonia</taxon>
    </lineage>
</organism>
<dbReference type="SUPFAM" id="SSF100950">
    <property type="entry name" value="NagB/RpiA/CoA transferase-like"/>
    <property type="match status" value="1"/>
</dbReference>